<reference evidence="2" key="1">
    <citation type="submission" date="2014-12" db="EMBL/GenBank/DDBJ databases">
        <title>Insight into the proteome of Arion vulgaris.</title>
        <authorList>
            <person name="Aradska J."/>
            <person name="Bulat T."/>
            <person name="Smidak R."/>
            <person name="Sarate P."/>
            <person name="Gangsoo J."/>
            <person name="Sialana F."/>
            <person name="Bilban M."/>
            <person name="Lubec G."/>
        </authorList>
    </citation>
    <scope>NUCLEOTIDE SEQUENCE</scope>
    <source>
        <tissue evidence="2">Skin</tissue>
    </source>
</reference>
<organism evidence="2">
    <name type="scientific">Arion vulgaris</name>
    <dbReference type="NCBI Taxonomy" id="1028688"/>
    <lineage>
        <taxon>Eukaryota</taxon>
        <taxon>Metazoa</taxon>
        <taxon>Spiralia</taxon>
        <taxon>Lophotrochozoa</taxon>
        <taxon>Mollusca</taxon>
        <taxon>Gastropoda</taxon>
        <taxon>Heterobranchia</taxon>
        <taxon>Euthyneura</taxon>
        <taxon>Panpulmonata</taxon>
        <taxon>Eupulmonata</taxon>
        <taxon>Stylommatophora</taxon>
        <taxon>Helicina</taxon>
        <taxon>Arionoidea</taxon>
        <taxon>Arionidae</taxon>
        <taxon>Arion</taxon>
    </lineage>
</organism>
<protein>
    <submittedName>
        <fullName evidence="2">Uncharacterized protein</fullName>
    </submittedName>
</protein>
<feature type="non-terminal residue" evidence="2">
    <location>
        <position position="84"/>
    </location>
</feature>
<accession>A0A0B6Y2I0</accession>
<feature type="region of interest" description="Disordered" evidence="1">
    <location>
        <begin position="1"/>
        <end position="22"/>
    </location>
</feature>
<feature type="compositionally biased region" description="Low complexity" evidence="1">
    <location>
        <begin position="12"/>
        <end position="22"/>
    </location>
</feature>
<name>A0A0B6Y2I0_9EUPU</name>
<gene>
    <name evidence="2" type="primary">ORF9698</name>
</gene>
<sequence>NNSRWRNGIMPSESSSSTVDSVVSDDYTKDIQKTSEKIFNTQIDNTDSAKLNESVRNVQTSSPIDVPKSTDLPSNGQFYISMRK</sequence>
<dbReference type="EMBL" id="HACG01003176">
    <property type="protein sequence ID" value="CEK50041.1"/>
    <property type="molecule type" value="Transcribed_RNA"/>
</dbReference>
<proteinExistence type="predicted"/>
<evidence type="ECO:0000313" key="2">
    <source>
        <dbReference type="EMBL" id="CEK50041.1"/>
    </source>
</evidence>
<evidence type="ECO:0000256" key="1">
    <source>
        <dbReference type="SAM" id="MobiDB-lite"/>
    </source>
</evidence>
<dbReference type="AlphaFoldDB" id="A0A0B6Y2I0"/>
<feature type="non-terminal residue" evidence="2">
    <location>
        <position position="1"/>
    </location>
</feature>